<dbReference type="PROSITE" id="PS00798">
    <property type="entry name" value="ALDOKETO_REDUCTASE_1"/>
    <property type="match status" value="1"/>
</dbReference>
<comment type="caution">
    <text evidence="8">The sequence shown here is derived from an EMBL/GenBank/DDBJ whole genome shotgun (WGS) entry which is preliminary data.</text>
</comment>
<sequence>MFLLNGSKLPSIGFGTNTGVPTEKDGELEKIIDSAIETGYRHIDTALVYRNEKIIGNTLQKWFKSGKLKREEIFITTKLPIFGVHPTRVDYCIKQSLSNLQVECIDLYLVHFPLGCKFHESTVFERNENGDVVMEGPTDHSAIWKKMEEQVDLGRVRYIGLSNYTIPQISIVIKSARIKPACLQVEIHPYLQQPDLVEFCHKNEITVVGFSPLGAPDYNSRMRTYVSDYKDQQLPDMLGNEVIQCIAKKHSKSVAQIILRFLVQNGVVPIPKSRNPQRMRENFNVFHFVLDEDDVNILRTLEVGEEARTSTFRNFMKGIEKHPDYPF</sequence>
<feature type="active site" description="Proton donor" evidence="4">
    <location>
        <position position="49"/>
    </location>
</feature>
<evidence type="ECO:0000313" key="9">
    <source>
        <dbReference type="Proteomes" id="UP001168821"/>
    </source>
</evidence>
<feature type="binding site" evidence="5">
    <location>
        <position position="111"/>
    </location>
    <ligand>
        <name>substrate</name>
    </ligand>
</feature>
<evidence type="ECO:0000313" key="8">
    <source>
        <dbReference type="EMBL" id="KAJ3652015.1"/>
    </source>
</evidence>
<dbReference type="SUPFAM" id="SSF51430">
    <property type="entry name" value="NAD(P)-linked oxidoreductase"/>
    <property type="match status" value="1"/>
</dbReference>
<feature type="domain" description="NADP-dependent oxidoreductase" evidence="7">
    <location>
        <begin position="12"/>
        <end position="300"/>
    </location>
</feature>
<gene>
    <name evidence="8" type="ORF">Zmor_018016</name>
</gene>
<evidence type="ECO:0000256" key="3">
    <source>
        <dbReference type="ARBA" id="ARBA00023002"/>
    </source>
</evidence>
<dbReference type="InterPro" id="IPR023210">
    <property type="entry name" value="NADP_OxRdtase_dom"/>
</dbReference>
<organism evidence="8 9">
    <name type="scientific">Zophobas morio</name>
    <dbReference type="NCBI Taxonomy" id="2755281"/>
    <lineage>
        <taxon>Eukaryota</taxon>
        <taxon>Metazoa</taxon>
        <taxon>Ecdysozoa</taxon>
        <taxon>Arthropoda</taxon>
        <taxon>Hexapoda</taxon>
        <taxon>Insecta</taxon>
        <taxon>Pterygota</taxon>
        <taxon>Neoptera</taxon>
        <taxon>Endopterygota</taxon>
        <taxon>Coleoptera</taxon>
        <taxon>Polyphaga</taxon>
        <taxon>Cucujiformia</taxon>
        <taxon>Tenebrionidae</taxon>
        <taxon>Zophobas</taxon>
    </lineage>
</organism>
<evidence type="ECO:0000256" key="4">
    <source>
        <dbReference type="PIRSR" id="PIRSR000097-1"/>
    </source>
</evidence>
<name>A0AA38IAA3_9CUCU</name>
<reference evidence="8" key="1">
    <citation type="journal article" date="2023" name="G3 (Bethesda)">
        <title>Whole genome assemblies of Zophobas morio and Tenebrio molitor.</title>
        <authorList>
            <person name="Kaur S."/>
            <person name="Stinson S.A."/>
            <person name="diCenzo G.C."/>
        </authorList>
    </citation>
    <scope>NUCLEOTIDE SEQUENCE</scope>
    <source>
        <strain evidence="8">QUZm001</strain>
    </source>
</reference>
<dbReference type="EMBL" id="JALNTZ010000005">
    <property type="protein sequence ID" value="KAJ3652015.1"/>
    <property type="molecule type" value="Genomic_DNA"/>
</dbReference>
<dbReference type="Proteomes" id="UP001168821">
    <property type="component" value="Unassembled WGS sequence"/>
</dbReference>
<dbReference type="PANTHER" id="PTHR11732">
    <property type="entry name" value="ALDO/KETO REDUCTASE"/>
    <property type="match status" value="1"/>
</dbReference>
<dbReference type="GO" id="GO:0016491">
    <property type="term" value="F:oxidoreductase activity"/>
    <property type="evidence" value="ECO:0007669"/>
    <property type="project" value="UniProtKB-KW"/>
</dbReference>
<dbReference type="PROSITE" id="PS00062">
    <property type="entry name" value="ALDOKETO_REDUCTASE_2"/>
    <property type="match status" value="1"/>
</dbReference>
<dbReference type="PROSITE" id="PS00063">
    <property type="entry name" value="ALDOKETO_REDUCTASE_3"/>
    <property type="match status" value="1"/>
</dbReference>
<protein>
    <recommendedName>
        <fullName evidence="7">NADP-dependent oxidoreductase domain-containing protein</fullName>
    </recommendedName>
</protein>
<evidence type="ECO:0000256" key="5">
    <source>
        <dbReference type="PIRSR" id="PIRSR000097-2"/>
    </source>
</evidence>
<dbReference type="PRINTS" id="PR00069">
    <property type="entry name" value="ALDKETRDTASE"/>
</dbReference>
<evidence type="ECO:0000256" key="1">
    <source>
        <dbReference type="ARBA" id="ARBA00007905"/>
    </source>
</evidence>
<keyword evidence="3" id="KW-0560">Oxidoreductase</keyword>
<proteinExistence type="inferred from homology"/>
<comment type="similarity">
    <text evidence="1">Belongs to the aldo/keto reductase family.</text>
</comment>
<evidence type="ECO:0000256" key="2">
    <source>
        <dbReference type="ARBA" id="ARBA00022857"/>
    </source>
</evidence>
<dbReference type="Gene3D" id="3.20.20.100">
    <property type="entry name" value="NADP-dependent oxidoreductase domain"/>
    <property type="match status" value="1"/>
</dbReference>
<dbReference type="PIRSF" id="PIRSF000097">
    <property type="entry name" value="AKR"/>
    <property type="match status" value="1"/>
</dbReference>
<dbReference type="InterPro" id="IPR036812">
    <property type="entry name" value="NAD(P)_OxRdtase_dom_sf"/>
</dbReference>
<dbReference type="InterPro" id="IPR018170">
    <property type="entry name" value="Aldo/ket_reductase_CS"/>
</dbReference>
<dbReference type="InterPro" id="IPR020471">
    <property type="entry name" value="AKR"/>
</dbReference>
<accession>A0AA38IAA3</accession>
<feature type="site" description="Lowers pKa of active site Tyr" evidence="6">
    <location>
        <position position="78"/>
    </location>
</feature>
<keyword evidence="2" id="KW-0521">NADP</keyword>
<evidence type="ECO:0000256" key="6">
    <source>
        <dbReference type="PIRSR" id="PIRSR000097-3"/>
    </source>
</evidence>
<dbReference type="AlphaFoldDB" id="A0AA38IAA3"/>
<dbReference type="FunFam" id="3.20.20.100:FF:000006">
    <property type="entry name" value="Aldo-keto reductase family 1 member A1"/>
    <property type="match status" value="1"/>
</dbReference>
<keyword evidence="9" id="KW-1185">Reference proteome</keyword>
<dbReference type="Pfam" id="PF00248">
    <property type="entry name" value="Aldo_ket_red"/>
    <property type="match status" value="1"/>
</dbReference>
<evidence type="ECO:0000259" key="7">
    <source>
        <dbReference type="Pfam" id="PF00248"/>
    </source>
</evidence>